<evidence type="ECO:0000256" key="5">
    <source>
        <dbReference type="SAM" id="Coils"/>
    </source>
</evidence>
<keyword evidence="5" id="KW-0175">Coiled coil</keyword>
<dbReference type="Gene3D" id="1.20.58.90">
    <property type="match status" value="1"/>
</dbReference>
<proteinExistence type="predicted"/>
<keyword evidence="6" id="KW-0472">Membrane</keyword>
<dbReference type="InterPro" id="IPR013783">
    <property type="entry name" value="Ig-like_fold"/>
</dbReference>
<evidence type="ECO:0000256" key="7">
    <source>
        <dbReference type="SAM" id="SignalP"/>
    </source>
</evidence>
<dbReference type="NCBIfam" id="TIGR04226">
    <property type="entry name" value="RrgB_K2N_iso_D2"/>
    <property type="match status" value="1"/>
</dbReference>
<dbReference type="Pfam" id="PF16570">
    <property type="entry name" value="GramPos_pilinD3"/>
    <property type="match status" value="1"/>
</dbReference>
<keyword evidence="4" id="KW-0572">Peptidoglycan-anchor</keyword>
<feature type="domain" description="Gram-positive pilin backbone subunit 3 Cna-B-like" evidence="11">
    <location>
        <begin position="430"/>
        <end position="539"/>
    </location>
</feature>
<dbReference type="Pfam" id="PF16555">
    <property type="entry name" value="GramPos_pilinD1"/>
    <property type="match status" value="1"/>
</dbReference>
<evidence type="ECO:0000259" key="11">
    <source>
        <dbReference type="Pfam" id="PF16570"/>
    </source>
</evidence>
<feature type="coiled-coil region" evidence="5">
    <location>
        <begin position="227"/>
        <end position="254"/>
    </location>
</feature>
<feature type="signal peptide" evidence="7">
    <location>
        <begin position="1"/>
        <end position="26"/>
    </location>
</feature>
<dbReference type="InterPro" id="IPR032332">
    <property type="entry name" value="GramPos_pilinD3"/>
</dbReference>
<dbReference type="Gene3D" id="2.60.40.740">
    <property type="match status" value="1"/>
</dbReference>
<organism evidence="12">
    <name type="scientific">Finegoldia magna</name>
    <name type="common">Peptostreptococcus magnus</name>
    <dbReference type="NCBI Taxonomy" id="1260"/>
    <lineage>
        <taxon>Bacteria</taxon>
        <taxon>Bacillati</taxon>
        <taxon>Bacillota</taxon>
        <taxon>Tissierellia</taxon>
        <taxon>Tissierellales</taxon>
        <taxon>Peptoniphilaceae</taxon>
        <taxon>Finegoldia</taxon>
    </lineage>
</organism>
<protein>
    <submittedName>
        <fullName evidence="12">Cna protein B-type domain protein</fullName>
    </submittedName>
</protein>
<reference evidence="12" key="1">
    <citation type="submission" date="2019-11" db="EMBL/GenBank/DDBJ databases">
        <authorList>
            <person name="Feng L."/>
        </authorList>
    </citation>
    <scope>NUCLEOTIDE SEQUENCE</scope>
    <source>
        <strain evidence="12">FmagnaLFYP121</strain>
    </source>
</reference>
<evidence type="ECO:0000256" key="1">
    <source>
        <dbReference type="ARBA" id="ARBA00022512"/>
    </source>
</evidence>
<dbReference type="Gene3D" id="2.60.40.10">
    <property type="entry name" value="Immunoglobulins"/>
    <property type="match status" value="2"/>
</dbReference>
<dbReference type="EMBL" id="CACRTP010000004">
    <property type="protein sequence ID" value="VYT68401.1"/>
    <property type="molecule type" value="Genomic_DNA"/>
</dbReference>
<feature type="domain" description="Gram-positive pilin subunit D1 N-terminal" evidence="9">
    <location>
        <begin position="31"/>
        <end position="190"/>
    </location>
</feature>
<dbReference type="InterPro" id="IPR032334">
    <property type="entry name" value="GramPos_pilinBB"/>
</dbReference>
<evidence type="ECO:0000259" key="10">
    <source>
        <dbReference type="Pfam" id="PF16569"/>
    </source>
</evidence>
<feature type="transmembrane region" description="Helical" evidence="6">
    <location>
        <begin position="713"/>
        <end position="735"/>
    </location>
</feature>
<feature type="domain" description="Gram-positive cocci surface proteins LPxTG" evidence="8">
    <location>
        <begin position="703"/>
        <end position="738"/>
    </location>
</feature>
<evidence type="ECO:0000313" key="12">
    <source>
        <dbReference type="EMBL" id="VYT68401.1"/>
    </source>
</evidence>
<dbReference type="InterPro" id="IPR019931">
    <property type="entry name" value="LPXTG_anchor"/>
</dbReference>
<dbReference type="InterPro" id="IPR026466">
    <property type="entry name" value="Fim_isopep_form_D2_dom"/>
</dbReference>
<dbReference type="Gene3D" id="2.60.40.1140">
    <property type="entry name" value="Collagen-binding surface protein Cna, B-type domain"/>
    <property type="match status" value="1"/>
</dbReference>
<evidence type="ECO:0000259" key="8">
    <source>
        <dbReference type="Pfam" id="PF00746"/>
    </source>
</evidence>
<accession>A0A6N2YNC8</accession>
<name>A0A6N2YNC8_FINMA</name>
<dbReference type="RefSeq" id="WP_156849638.1">
    <property type="nucleotide sequence ID" value="NZ_CACRTP010000004.1"/>
</dbReference>
<feature type="chain" id="PRO_5027108954" evidence="7">
    <location>
        <begin position="27"/>
        <end position="744"/>
    </location>
</feature>
<sequence>MKKRFLSLIIALAMMVGVFTPLLSSAAEAKETESVTVHKILLTKAALDKHDVNKKYDGNEIKNIKDFFGDQTAKDIGNVYFRLEKLNDNVEKDKINVNDDTQWSPITDGENEKAPFKYKGLTVENAGLKLDTKGLKGTYRIVEDLKQSKYKGDEGKLLAGSKAVPTLLTLPVVNNEEGIVKDAHVYPKNTQEKPKIDKNFSVEEAKKHISKEEAKKLEAAIQHKVAFDKAKKAYADTEDKYKEAEKAYTAVDKELIAKWGIDFDNNQRDKQEVSKKIGDDVQYVVETEIPKDAKYKKLVWNDNMTKGLTYNKDLKIEGAGLAAEDYSVIATDRGFTLVLKESGLKKVEDAAKTADVTLKLTYSAKVNENSIVDKPDLNDIALDYSNIPGKDNEPKEFTPGRKEITMKKSWDVTGDQTVTEADKNVVAYFTLQKKNAEGKWEDVETVEKTAKDNFEVTFKNLDENVTYRIVESVKGYEAEYMEYNKETGEIEIKDHKNTDNPDKLNPSEPKVVTGGRRFVKTNNEEKGSNELKRLAGAEFWIKNNIKDDPNNGKYLVADKKDAAKVTKAKEELDAAVTAYNNLSAEDQKGQKGTDAKNLINTKQEAYNKAFKENAIAYKWGEKTDANVVVLTSDAEGRFEIAGLEYKEGYELEEKTAPKGFAKLQQNETFNIEKGSYDGKADELDYKIKDVEDKEVIKHGLQIKNKNVVIPQTGGIGTIIFTAIGLAIMASAIIAIKKRQATEAR</sequence>
<dbReference type="InterPro" id="IPR032364">
    <property type="entry name" value="GramPos_pilinD1_N"/>
</dbReference>
<keyword evidence="2" id="KW-0964">Secreted</keyword>
<feature type="domain" description="Gram-positive pilin backbone subunit 2 Cna-B-like" evidence="10">
    <location>
        <begin position="277"/>
        <end position="388"/>
    </location>
</feature>
<dbReference type="NCBIfam" id="TIGR01167">
    <property type="entry name" value="LPXTG_anchor"/>
    <property type="match status" value="1"/>
</dbReference>
<evidence type="ECO:0000256" key="3">
    <source>
        <dbReference type="ARBA" id="ARBA00022729"/>
    </source>
</evidence>
<keyword evidence="3 7" id="KW-0732">Signal</keyword>
<dbReference type="Pfam" id="PF16569">
    <property type="entry name" value="GramPos_pilinBB"/>
    <property type="match status" value="1"/>
</dbReference>
<dbReference type="AlphaFoldDB" id="A0A6N2YNC8"/>
<evidence type="ECO:0000259" key="9">
    <source>
        <dbReference type="Pfam" id="PF16555"/>
    </source>
</evidence>
<evidence type="ECO:0000256" key="6">
    <source>
        <dbReference type="SAM" id="Phobius"/>
    </source>
</evidence>
<evidence type="ECO:0000256" key="4">
    <source>
        <dbReference type="ARBA" id="ARBA00023088"/>
    </source>
</evidence>
<keyword evidence="1" id="KW-0134">Cell wall</keyword>
<dbReference type="Pfam" id="PF00746">
    <property type="entry name" value="Gram_pos_anchor"/>
    <property type="match status" value="1"/>
</dbReference>
<gene>
    <name evidence="12" type="ORF">FMLFYP121_00293</name>
</gene>
<evidence type="ECO:0000256" key="2">
    <source>
        <dbReference type="ARBA" id="ARBA00022525"/>
    </source>
</evidence>
<keyword evidence="6" id="KW-1133">Transmembrane helix</keyword>
<keyword evidence="6" id="KW-0812">Transmembrane</keyword>